<comment type="function">
    <text evidence="3">Catalyzes the hydrolysis of N(2)-succinylarginine into N(2)-succinylornithine, ammonia and CO(2).</text>
</comment>
<dbReference type="PANTHER" id="PTHR30420:SF2">
    <property type="entry name" value="N-SUCCINYLARGININE DIHYDROLASE"/>
    <property type="match status" value="1"/>
</dbReference>
<accession>A0A520M8H7</accession>
<reference evidence="4 5" key="1">
    <citation type="submission" date="2019-02" db="EMBL/GenBank/DDBJ databases">
        <title>Prokaryotic population dynamics and viral predation in marine succession experiment using metagenomics: the confinement effect.</title>
        <authorList>
            <person name="Haro-Moreno J.M."/>
            <person name="Rodriguez-Valera F."/>
            <person name="Lopez-Perez M."/>
        </authorList>
    </citation>
    <scope>NUCLEOTIDE SEQUENCE [LARGE SCALE GENOMIC DNA]</scope>
    <source>
        <strain evidence="4">MED-G167</strain>
    </source>
</reference>
<gene>
    <name evidence="3" type="primary">astB</name>
    <name evidence="4" type="ORF">EVB00_02240</name>
</gene>
<feature type="active site" description="Nucleophile" evidence="3">
    <location>
        <position position="363"/>
    </location>
</feature>
<feature type="binding site" evidence="3">
    <location>
        <position position="110"/>
    </location>
    <ligand>
        <name>substrate</name>
    </ligand>
</feature>
<feature type="active site" evidence="3">
    <location>
        <position position="173"/>
    </location>
</feature>
<proteinExistence type="inferred from homology"/>
<name>A0A520M8H7_9GAMM</name>
<dbReference type="GO" id="GO:0019544">
    <property type="term" value="P:L-arginine catabolic process to L-glutamate"/>
    <property type="evidence" value="ECO:0007669"/>
    <property type="project" value="UniProtKB-UniRule"/>
</dbReference>
<dbReference type="Gene3D" id="3.75.10.20">
    <property type="entry name" value="Succinylarginine dihydrolase"/>
    <property type="match status" value="1"/>
</dbReference>
<evidence type="ECO:0000256" key="3">
    <source>
        <dbReference type="HAMAP-Rule" id="MF_01172"/>
    </source>
</evidence>
<evidence type="ECO:0000313" key="4">
    <source>
        <dbReference type="EMBL" id="RZO17532.1"/>
    </source>
</evidence>
<comment type="pathway">
    <text evidence="3">Amino-acid degradation; L-arginine degradation via AST pathway; L-glutamate and succinate from L-arginine: step 2/5.</text>
</comment>
<comment type="similarity">
    <text evidence="3">Belongs to the succinylarginine dihydrolase family.</text>
</comment>
<dbReference type="EC" id="3.5.3.23" evidence="3"/>
<keyword evidence="2 3" id="KW-0378">Hydrolase</keyword>
<evidence type="ECO:0000256" key="2">
    <source>
        <dbReference type="ARBA" id="ARBA00022801"/>
    </source>
</evidence>
<dbReference type="InterPro" id="IPR037031">
    <property type="entry name" value="AstB_sf"/>
</dbReference>
<sequence length="440" mass="49394">MYKGELNFDGLIGPTHNYSGLSEGNIASFKNSKRPSNPKTAALQGIKKMKLLMELGFPQGVLLPHERPHIDFLKSNGFSGNNEEVISAALKASPLLLNQSYSASAMWAANAATFSPSIDSLDSIAHITPANLHSMMHRRIESNFTFEQLKIIFNKSHFKIHNPIESSDILTDEGAANHLRIANSHLEKGYQLFIYGKNSSQNSLDFVARQSKAASKMVSQLHNLDPDRTFFIKQAEKAINSGSFHNDIVSLSTENVFIFHEEAFEDCDNQLSAIKNKTADMDYFFIKILKDEIPLDILVSSYLLNSQLVSSPDKGMTLIMPSEVKDYTECTIWLEKLKEISPVNNFEYVDIKQSMMNGGGPACLRFKIVVNEDEFNNINPNFLLSDELIVKLENLIQSSYRDHLSIDELGDPELLNESFTILDELTQIFCTGSIYNFQKG</sequence>
<organism evidence="4 5">
    <name type="scientific">SAR86 cluster bacterium</name>
    <dbReference type="NCBI Taxonomy" id="2030880"/>
    <lineage>
        <taxon>Bacteria</taxon>
        <taxon>Pseudomonadati</taxon>
        <taxon>Pseudomonadota</taxon>
        <taxon>Gammaproteobacteria</taxon>
        <taxon>SAR86 cluster</taxon>
    </lineage>
</organism>
<comment type="catalytic activity">
    <reaction evidence="3">
        <text>N(2)-succinyl-L-arginine + 2 H2O + 2 H(+) = N(2)-succinyl-L-ornithine + 2 NH4(+) + CO2</text>
        <dbReference type="Rhea" id="RHEA:19533"/>
        <dbReference type="ChEBI" id="CHEBI:15377"/>
        <dbReference type="ChEBI" id="CHEBI:15378"/>
        <dbReference type="ChEBI" id="CHEBI:16526"/>
        <dbReference type="ChEBI" id="CHEBI:28938"/>
        <dbReference type="ChEBI" id="CHEBI:58241"/>
        <dbReference type="ChEBI" id="CHEBI:58514"/>
        <dbReference type="EC" id="3.5.3.23"/>
    </reaction>
</comment>
<dbReference type="GO" id="GO:0009015">
    <property type="term" value="F:N-succinylarginine dihydrolase activity"/>
    <property type="evidence" value="ECO:0007669"/>
    <property type="project" value="UniProtKB-UniRule"/>
</dbReference>
<evidence type="ECO:0000313" key="5">
    <source>
        <dbReference type="Proteomes" id="UP000318359"/>
    </source>
</evidence>
<feature type="active site" evidence="3">
    <location>
        <position position="245"/>
    </location>
</feature>
<dbReference type="AlphaFoldDB" id="A0A520M8H7"/>
<dbReference type="InterPro" id="IPR007079">
    <property type="entry name" value="SuccinylArg_d-Hdrlase_AstB"/>
</dbReference>
<dbReference type="SUPFAM" id="SSF55909">
    <property type="entry name" value="Pentein"/>
    <property type="match status" value="1"/>
</dbReference>
<dbReference type="EMBL" id="SHBM01000029">
    <property type="protein sequence ID" value="RZO17532.1"/>
    <property type="molecule type" value="Genomic_DNA"/>
</dbReference>
<keyword evidence="1 3" id="KW-0056">Arginine metabolism</keyword>
<dbReference type="GO" id="GO:0019545">
    <property type="term" value="P:L-arginine catabolic process to succinate"/>
    <property type="evidence" value="ECO:0007669"/>
    <property type="project" value="UniProtKB-UniRule"/>
</dbReference>
<dbReference type="UniPathway" id="UPA00185">
    <property type="reaction ID" value="UER00280"/>
</dbReference>
<feature type="binding site" evidence="3">
    <location>
        <begin position="137"/>
        <end position="138"/>
    </location>
    <ligand>
        <name>substrate</name>
    </ligand>
</feature>
<feature type="binding site" evidence="3">
    <location>
        <position position="209"/>
    </location>
    <ligand>
        <name>substrate</name>
    </ligand>
</feature>
<evidence type="ECO:0000256" key="1">
    <source>
        <dbReference type="ARBA" id="ARBA00022503"/>
    </source>
</evidence>
<feature type="binding site" evidence="3">
    <location>
        <position position="357"/>
    </location>
    <ligand>
        <name>substrate</name>
    </ligand>
</feature>
<dbReference type="Pfam" id="PF04996">
    <property type="entry name" value="AstB"/>
    <property type="match status" value="1"/>
</dbReference>
<dbReference type="Proteomes" id="UP000318359">
    <property type="component" value="Unassembled WGS sequence"/>
</dbReference>
<dbReference type="NCBIfam" id="NF009789">
    <property type="entry name" value="PRK13281.1"/>
    <property type="match status" value="1"/>
</dbReference>
<feature type="binding site" evidence="3">
    <location>
        <position position="247"/>
    </location>
    <ligand>
        <name>substrate</name>
    </ligand>
</feature>
<dbReference type="HAMAP" id="MF_01172">
    <property type="entry name" value="AstB"/>
    <property type="match status" value="1"/>
</dbReference>
<feature type="binding site" evidence="3">
    <location>
        <begin position="19"/>
        <end position="28"/>
    </location>
    <ligand>
        <name>substrate</name>
    </ligand>
</feature>
<comment type="subunit">
    <text evidence="3">Homodimer.</text>
</comment>
<comment type="caution">
    <text evidence="4">The sequence shown here is derived from an EMBL/GenBank/DDBJ whole genome shotgun (WGS) entry which is preliminary data.</text>
</comment>
<dbReference type="PANTHER" id="PTHR30420">
    <property type="entry name" value="N-SUCCINYLARGININE DIHYDROLASE"/>
    <property type="match status" value="1"/>
</dbReference>
<protein>
    <recommendedName>
        <fullName evidence="3">N-succinylarginine dihydrolase</fullName>
        <ecNumber evidence="3">3.5.3.23</ecNumber>
    </recommendedName>
</protein>